<dbReference type="OrthoDB" id="2659841at2759"/>
<reference evidence="2" key="2">
    <citation type="submission" date="2015-01" db="EMBL/GenBank/DDBJ databases">
        <title>Evolutionary Origins and Diversification of the Mycorrhizal Mutualists.</title>
        <authorList>
            <consortium name="DOE Joint Genome Institute"/>
            <consortium name="Mycorrhizal Genomics Consortium"/>
            <person name="Kohler A."/>
            <person name="Kuo A."/>
            <person name="Nagy L.G."/>
            <person name="Floudas D."/>
            <person name="Copeland A."/>
            <person name="Barry K.W."/>
            <person name="Cichocki N."/>
            <person name="Veneault-Fourrey C."/>
            <person name="LaButti K."/>
            <person name="Lindquist E.A."/>
            <person name="Lipzen A."/>
            <person name="Lundell T."/>
            <person name="Morin E."/>
            <person name="Murat C."/>
            <person name="Riley R."/>
            <person name="Ohm R."/>
            <person name="Sun H."/>
            <person name="Tunlid A."/>
            <person name="Henrissat B."/>
            <person name="Grigoriev I.V."/>
            <person name="Hibbett D.S."/>
            <person name="Martin F."/>
        </authorList>
    </citation>
    <scope>NUCLEOTIDE SEQUENCE [LARGE SCALE GENOMIC DNA]</scope>
    <source>
        <strain evidence="2">UH-Slu-Lm8-n1</strain>
    </source>
</reference>
<sequence>MPGLNLFTGDNEVTLDFDFKHIFKRIVLNNGRIINSMMIARYLVWLPAYDEAAVTKLLHPDDPQDVPRAVELILAIIECSKLQHTIIADSFSVDIETRADLQSITLLSALLESIVLPFTDISLSLSEQVTLLSRYCHLAFAFFHAHRRSFMSYQLYYDTQTMAKNAMFCIAKQQNLDSHAPFFLGDVGDDPLEILFGRTRMIGGHNSASSYAQALDRLGAAKDIDGVFRRHPELDPGHRRLKLTRQEGVDHINREIWQGDIISGQCDLPLAWRNGTSVSLQTTTSRTPAKFLLFLLLLQSPLPLSV</sequence>
<reference evidence="1 2" key="1">
    <citation type="submission" date="2014-04" db="EMBL/GenBank/DDBJ databases">
        <authorList>
            <consortium name="DOE Joint Genome Institute"/>
            <person name="Kuo A."/>
            <person name="Ruytinx J."/>
            <person name="Rineau F."/>
            <person name="Colpaert J."/>
            <person name="Kohler A."/>
            <person name="Nagy L.G."/>
            <person name="Floudas D."/>
            <person name="Copeland A."/>
            <person name="Barry K.W."/>
            <person name="Cichocki N."/>
            <person name="Veneault-Fourrey C."/>
            <person name="LaButti K."/>
            <person name="Lindquist E.A."/>
            <person name="Lipzen A."/>
            <person name="Lundell T."/>
            <person name="Morin E."/>
            <person name="Murat C."/>
            <person name="Sun H."/>
            <person name="Tunlid A."/>
            <person name="Henrissat B."/>
            <person name="Grigoriev I.V."/>
            <person name="Hibbett D.S."/>
            <person name="Martin F."/>
            <person name="Nordberg H.P."/>
            <person name="Cantor M.N."/>
            <person name="Hua S.X."/>
        </authorList>
    </citation>
    <scope>NUCLEOTIDE SEQUENCE [LARGE SCALE GENOMIC DNA]</scope>
    <source>
        <strain evidence="1 2">UH-Slu-Lm8-n1</strain>
    </source>
</reference>
<dbReference type="STRING" id="930992.A0A0C9ZWJ8"/>
<evidence type="ECO:0000313" key="2">
    <source>
        <dbReference type="Proteomes" id="UP000054485"/>
    </source>
</evidence>
<organism evidence="1 2">
    <name type="scientific">Suillus luteus UH-Slu-Lm8-n1</name>
    <dbReference type="NCBI Taxonomy" id="930992"/>
    <lineage>
        <taxon>Eukaryota</taxon>
        <taxon>Fungi</taxon>
        <taxon>Dikarya</taxon>
        <taxon>Basidiomycota</taxon>
        <taxon>Agaricomycotina</taxon>
        <taxon>Agaricomycetes</taxon>
        <taxon>Agaricomycetidae</taxon>
        <taxon>Boletales</taxon>
        <taxon>Suillineae</taxon>
        <taxon>Suillaceae</taxon>
        <taxon>Suillus</taxon>
    </lineage>
</organism>
<dbReference type="AlphaFoldDB" id="A0A0C9ZWJ8"/>
<accession>A0A0C9ZWJ8</accession>
<protein>
    <submittedName>
        <fullName evidence="1">Uncharacterized protein</fullName>
    </submittedName>
</protein>
<evidence type="ECO:0000313" key="1">
    <source>
        <dbReference type="EMBL" id="KIK33801.1"/>
    </source>
</evidence>
<proteinExistence type="predicted"/>
<keyword evidence="2" id="KW-1185">Reference proteome</keyword>
<dbReference type="Proteomes" id="UP000054485">
    <property type="component" value="Unassembled WGS sequence"/>
</dbReference>
<dbReference type="HOGENOM" id="CLU_091937_0_0_1"/>
<dbReference type="InParanoid" id="A0A0C9ZWJ8"/>
<name>A0A0C9ZWJ8_9AGAM</name>
<dbReference type="EMBL" id="KN835867">
    <property type="protein sequence ID" value="KIK33801.1"/>
    <property type="molecule type" value="Genomic_DNA"/>
</dbReference>
<gene>
    <name evidence="1" type="ORF">CY34DRAFT_26978</name>
</gene>